<proteinExistence type="predicted"/>
<evidence type="ECO:0008006" key="3">
    <source>
        <dbReference type="Google" id="ProtNLM"/>
    </source>
</evidence>
<accession>A0A940DJE0</accession>
<dbReference type="EMBL" id="JADIMV010000057">
    <property type="protein sequence ID" value="MBO8439698.1"/>
    <property type="molecule type" value="Genomic_DNA"/>
</dbReference>
<name>A0A940DJE0_9BACT</name>
<protein>
    <recommendedName>
        <fullName evidence="3">Lipoprotein</fullName>
    </recommendedName>
</protein>
<reference evidence="1" key="2">
    <citation type="journal article" date="2021" name="PeerJ">
        <title>Extensive microbial diversity within the chicken gut microbiome revealed by metagenomics and culture.</title>
        <authorList>
            <person name="Gilroy R."/>
            <person name="Ravi A."/>
            <person name="Getino M."/>
            <person name="Pursley I."/>
            <person name="Horton D.L."/>
            <person name="Alikhan N.F."/>
            <person name="Baker D."/>
            <person name="Gharbi K."/>
            <person name="Hall N."/>
            <person name="Watson M."/>
            <person name="Adriaenssens E.M."/>
            <person name="Foster-Nyarko E."/>
            <person name="Jarju S."/>
            <person name="Secka A."/>
            <person name="Antonio M."/>
            <person name="Oren A."/>
            <person name="Chaudhuri R.R."/>
            <person name="La Ragione R."/>
            <person name="Hildebrand F."/>
            <person name="Pallen M.J."/>
        </authorList>
    </citation>
    <scope>NUCLEOTIDE SEQUENCE</scope>
    <source>
        <strain evidence="1">3924</strain>
    </source>
</reference>
<dbReference type="AlphaFoldDB" id="A0A940DJE0"/>
<evidence type="ECO:0000313" key="2">
    <source>
        <dbReference type="Proteomes" id="UP000712007"/>
    </source>
</evidence>
<gene>
    <name evidence="1" type="ORF">IAC51_03510</name>
</gene>
<dbReference type="Proteomes" id="UP000712007">
    <property type="component" value="Unassembled WGS sequence"/>
</dbReference>
<organism evidence="1 2">
    <name type="scientific">Candidatus Aphodosoma intestinipullorum</name>
    <dbReference type="NCBI Taxonomy" id="2840674"/>
    <lineage>
        <taxon>Bacteria</taxon>
        <taxon>Pseudomonadati</taxon>
        <taxon>Bacteroidota</taxon>
        <taxon>Bacteroidia</taxon>
        <taxon>Bacteroidales</taxon>
        <taxon>Candidatus Aphodosoma</taxon>
    </lineage>
</organism>
<comment type="caution">
    <text evidence="1">The sequence shown here is derived from an EMBL/GenBank/DDBJ whole genome shotgun (WGS) entry which is preliminary data.</text>
</comment>
<reference evidence="1" key="1">
    <citation type="submission" date="2020-10" db="EMBL/GenBank/DDBJ databases">
        <authorList>
            <person name="Gilroy R."/>
        </authorList>
    </citation>
    <scope>NUCLEOTIDE SEQUENCE</scope>
    <source>
        <strain evidence="1">3924</strain>
    </source>
</reference>
<evidence type="ECO:0000313" key="1">
    <source>
        <dbReference type="EMBL" id="MBO8439698.1"/>
    </source>
</evidence>
<dbReference type="PROSITE" id="PS51257">
    <property type="entry name" value="PROKAR_LIPOPROTEIN"/>
    <property type="match status" value="1"/>
</dbReference>
<sequence length="156" mass="18160">MKKGLAFALLLAFMLAACEKEEKQFDRSFYVNEDAVCCGVENPIENLSWLHEEHIRAYDEMQASKEKIRRIFLLYRNDTTGEDNIVELVSRYTLVYHYDCNGNSEGGYYNFNDIPDVETQHTGLLSPPAPCQDCDTFFRTHYFVDTLAYYKVQPLN</sequence>